<dbReference type="PATRIC" id="fig|699431.3.peg.3069"/>
<dbReference type="OrthoDB" id="330337at2157"/>
<dbReference type="GO" id="GO:0000160">
    <property type="term" value="P:phosphorelay signal transduction system"/>
    <property type="evidence" value="ECO:0007669"/>
    <property type="project" value="InterPro"/>
</dbReference>
<keyword evidence="2" id="KW-0418">Kinase</keyword>
<proteinExistence type="predicted"/>
<sequence>MLLCVDSDAASREATAETLRDAGFAVAEAATAGAARERFDDDLEGLVTEQSLPDGTGLELVADVREAVPDTPCVLFTDVPIAEIDTAAFGDLVVEYVPKDAPEARSEVVDLLNHAVAFRSQTAYPLPENEDARLAALEQYAANPDDLGASFDRLTELAAELFGVKAAAVGLIDTHEQRFLACTGVSFEPMDREDTICTYAILDGDVTVIEDVLDDRRFRDNEGLQAVDIRFYASAPVETPSGEAIGTFCVYDDEPREFSARDRELLSLLGDEAMEQLTLRRRLREVADE</sequence>
<keyword evidence="6" id="KW-1185">Reference proteome</keyword>
<protein>
    <submittedName>
        <fullName evidence="5">Putative periplasmic ligand-binding sensor domain protein</fullName>
    </submittedName>
</protein>
<evidence type="ECO:0000256" key="1">
    <source>
        <dbReference type="ARBA" id="ARBA00022679"/>
    </source>
</evidence>
<evidence type="ECO:0000256" key="3">
    <source>
        <dbReference type="PROSITE-ProRule" id="PRU00169"/>
    </source>
</evidence>
<dbReference type="PANTHER" id="PTHR43102:SF2">
    <property type="entry name" value="GAF DOMAIN-CONTAINING PROTEIN"/>
    <property type="match status" value="1"/>
</dbReference>
<evidence type="ECO:0000256" key="2">
    <source>
        <dbReference type="ARBA" id="ARBA00022777"/>
    </source>
</evidence>
<dbReference type="SMART" id="SM00065">
    <property type="entry name" value="GAF"/>
    <property type="match status" value="1"/>
</dbReference>
<dbReference type="SUPFAM" id="SSF52172">
    <property type="entry name" value="CheY-like"/>
    <property type="match status" value="1"/>
</dbReference>
<reference evidence="6" key="1">
    <citation type="submission" date="2013-11" db="EMBL/GenBank/DDBJ databases">
        <authorList>
            <person name="Hoang H.T."/>
            <person name="Killian M.L."/>
            <person name="Madson D.M."/>
            <person name="Arruda P.H.E."/>
            <person name="Sun D."/>
            <person name="Schwartz K.J."/>
            <person name="Yoon K."/>
        </authorList>
    </citation>
    <scope>NUCLEOTIDE SEQUENCE [LARGE SCALE GENOMIC DNA]</scope>
    <source>
        <strain evidence="6">CDK2</strain>
    </source>
</reference>
<dbReference type="InterPro" id="IPR011006">
    <property type="entry name" value="CheY-like_superfamily"/>
</dbReference>
<dbReference type="InterPro" id="IPR029016">
    <property type="entry name" value="GAF-like_dom_sf"/>
</dbReference>
<dbReference type="EMBL" id="LGUC01000001">
    <property type="protein sequence ID" value="KPN32244.1"/>
    <property type="molecule type" value="Genomic_DNA"/>
</dbReference>
<dbReference type="GO" id="GO:0016301">
    <property type="term" value="F:kinase activity"/>
    <property type="evidence" value="ECO:0007669"/>
    <property type="project" value="UniProtKB-KW"/>
</dbReference>
<gene>
    <name evidence="5" type="ORF">SY89_03010</name>
</gene>
<dbReference type="InterPro" id="IPR001789">
    <property type="entry name" value="Sig_transdc_resp-reg_receiver"/>
</dbReference>
<dbReference type="Pfam" id="PF01590">
    <property type="entry name" value="GAF"/>
    <property type="match status" value="1"/>
</dbReference>
<evidence type="ECO:0000259" key="4">
    <source>
        <dbReference type="PROSITE" id="PS50110"/>
    </source>
</evidence>
<dbReference type="Gene3D" id="3.40.50.2300">
    <property type="match status" value="1"/>
</dbReference>
<dbReference type="Proteomes" id="UP000050535">
    <property type="component" value="Unassembled WGS sequence"/>
</dbReference>
<dbReference type="SUPFAM" id="SSF55781">
    <property type="entry name" value="GAF domain-like"/>
    <property type="match status" value="1"/>
</dbReference>
<dbReference type="AlphaFoldDB" id="A0A0P7H1H0"/>
<dbReference type="PANTHER" id="PTHR43102">
    <property type="entry name" value="SLR1143 PROTEIN"/>
    <property type="match status" value="1"/>
</dbReference>
<comment type="caution">
    <text evidence="5">The sequence shown here is derived from an EMBL/GenBank/DDBJ whole genome shotgun (WGS) entry which is preliminary data.</text>
</comment>
<dbReference type="Pfam" id="PF00072">
    <property type="entry name" value="Response_reg"/>
    <property type="match status" value="1"/>
</dbReference>
<comment type="caution">
    <text evidence="3">Lacks conserved residue(s) required for the propagation of feature annotation.</text>
</comment>
<accession>A0A0P7H1H0</accession>
<dbReference type="STRING" id="699431.SY89_03010"/>
<feature type="domain" description="Response regulatory" evidence="4">
    <location>
        <begin position="1"/>
        <end position="114"/>
    </location>
</feature>
<name>A0A0P7H1H0_9EURY</name>
<dbReference type="PROSITE" id="PS50110">
    <property type="entry name" value="RESPONSE_REGULATORY"/>
    <property type="match status" value="1"/>
</dbReference>
<keyword evidence="1" id="KW-0808">Transferase</keyword>
<dbReference type="RefSeq" id="WP_054584559.1">
    <property type="nucleotide sequence ID" value="NZ_LGUC01000001.1"/>
</dbReference>
<dbReference type="Gene3D" id="3.30.450.40">
    <property type="match status" value="1"/>
</dbReference>
<evidence type="ECO:0000313" key="6">
    <source>
        <dbReference type="Proteomes" id="UP000050535"/>
    </source>
</evidence>
<organism evidence="5 6">
    <name type="scientific">Halolamina pelagica</name>
    <dbReference type="NCBI Taxonomy" id="699431"/>
    <lineage>
        <taxon>Archaea</taxon>
        <taxon>Methanobacteriati</taxon>
        <taxon>Methanobacteriota</taxon>
        <taxon>Stenosarchaea group</taxon>
        <taxon>Halobacteria</taxon>
        <taxon>Halobacteriales</taxon>
        <taxon>Haloferacaceae</taxon>
    </lineage>
</organism>
<dbReference type="InterPro" id="IPR003018">
    <property type="entry name" value="GAF"/>
</dbReference>
<evidence type="ECO:0000313" key="5">
    <source>
        <dbReference type="EMBL" id="KPN32244.1"/>
    </source>
</evidence>